<dbReference type="AlphaFoldDB" id="A0A7J6KU80"/>
<dbReference type="EMBL" id="JABANN010001255">
    <property type="protein sequence ID" value="KAF4650414.1"/>
    <property type="molecule type" value="Genomic_DNA"/>
</dbReference>
<accession>A0A7J6KU80</accession>
<dbReference type="Gene3D" id="1.10.260.100">
    <property type="match status" value="1"/>
</dbReference>
<dbReference type="Proteomes" id="UP000572268">
    <property type="component" value="Unassembled WGS sequence"/>
</dbReference>
<feature type="non-terminal residue" evidence="2">
    <location>
        <position position="1"/>
    </location>
</feature>
<protein>
    <submittedName>
        <fullName evidence="2">Uncharacterized protein</fullName>
    </submittedName>
</protein>
<organism evidence="2 3">
    <name type="scientific">Perkinsus olseni</name>
    <name type="common">Perkinsus atlanticus</name>
    <dbReference type="NCBI Taxonomy" id="32597"/>
    <lineage>
        <taxon>Eukaryota</taxon>
        <taxon>Sar</taxon>
        <taxon>Alveolata</taxon>
        <taxon>Perkinsozoa</taxon>
        <taxon>Perkinsea</taxon>
        <taxon>Perkinsida</taxon>
        <taxon>Perkinsidae</taxon>
        <taxon>Perkinsus</taxon>
    </lineage>
</organism>
<sequence length="153" mass="17199">IEAFQPRDPPANEHRVEKEKMPRPAMATRRSDKTGHQHGLKKGFLLSKTKTKRKQREKPPTDDVVDLTHIGSRRLNDITSQPEEALKLPEVQASIADAAKRLTTGSDAWLSPELLKAVMADPSLAKGFADPRYQRVLRTMQEDPEKAKREIAG</sequence>
<evidence type="ECO:0000313" key="2">
    <source>
        <dbReference type="EMBL" id="KAF4650414.1"/>
    </source>
</evidence>
<feature type="region of interest" description="Disordered" evidence="1">
    <location>
        <begin position="1"/>
        <end position="65"/>
    </location>
</feature>
<feature type="non-terminal residue" evidence="2">
    <location>
        <position position="153"/>
    </location>
</feature>
<comment type="caution">
    <text evidence="2">The sequence shown here is derived from an EMBL/GenBank/DDBJ whole genome shotgun (WGS) entry which is preliminary data.</text>
</comment>
<evidence type="ECO:0000256" key="1">
    <source>
        <dbReference type="SAM" id="MobiDB-lite"/>
    </source>
</evidence>
<proteinExistence type="predicted"/>
<name>A0A7J6KU80_PEROL</name>
<evidence type="ECO:0000313" key="3">
    <source>
        <dbReference type="Proteomes" id="UP000572268"/>
    </source>
</evidence>
<feature type="compositionally biased region" description="Basic and acidic residues" evidence="1">
    <location>
        <begin position="10"/>
        <end position="22"/>
    </location>
</feature>
<gene>
    <name evidence="2" type="ORF">FOL46_000983</name>
</gene>
<reference evidence="2 3" key="1">
    <citation type="submission" date="2020-04" db="EMBL/GenBank/DDBJ databases">
        <title>Perkinsus olseni comparative genomics.</title>
        <authorList>
            <person name="Bogema D.R."/>
        </authorList>
    </citation>
    <scope>NUCLEOTIDE SEQUENCE [LARGE SCALE GENOMIC DNA]</scope>
    <source>
        <strain evidence="2">ATCC PRA-31</strain>
    </source>
</reference>